<dbReference type="RefSeq" id="WP_223417552.1">
    <property type="nucleotide sequence ID" value="NZ_JAIPME010000001.1"/>
</dbReference>
<keyword evidence="3" id="KW-1185">Reference proteome</keyword>
<dbReference type="EMBL" id="JAIPME010000001">
    <property type="protein sequence ID" value="MBZ2385791.1"/>
    <property type="molecule type" value="Genomic_DNA"/>
</dbReference>
<evidence type="ECO:0000313" key="3">
    <source>
        <dbReference type="Proteomes" id="UP000734271"/>
    </source>
</evidence>
<accession>A0ABS7SWB2</accession>
<name>A0ABS7SWB2_9FIRM</name>
<comment type="caution">
    <text evidence="1">The sequence shown here is derived from an EMBL/GenBank/DDBJ whole genome shotgun (WGS) entry which is preliminary data.</text>
</comment>
<dbReference type="Proteomes" id="UP000734271">
    <property type="component" value="Unassembled WGS sequence"/>
</dbReference>
<dbReference type="EMBL" id="JAIPME010000002">
    <property type="protein sequence ID" value="MBZ2387802.1"/>
    <property type="molecule type" value="Genomic_DNA"/>
</dbReference>
<organism evidence="1 3">
    <name type="scientific">Anaerococcus murdochii</name>
    <dbReference type="NCBI Taxonomy" id="411577"/>
    <lineage>
        <taxon>Bacteria</taxon>
        <taxon>Bacillati</taxon>
        <taxon>Bacillota</taxon>
        <taxon>Tissierellia</taxon>
        <taxon>Tissierellales</taxon>
        <taxon>Peptoniphilaceae</taxon>
        <taxon>Anaerococcus</taxon>
    </lineage>
</organism>
<evidence type="ECO:0000313" key="2">
    <source>
        <dbReference type="EMBL" id="MBZ2387802.1"/>
    </source>
</evidence>
<protein>
    <submittedName>
        <fullName evidence="1">Uncharacterized protein</fullName>
    </submittedName>
</protein>
<reference evidence="1 3" key="1">
    <citation type="submission" date="2021-08" db="EMBL/GenBank/DDBJ databases">
        <title>FDA dAtabase for Regulatory Grade micrObial Sequences (FDA-ARGOS): Supporting development and validation of Infectious Disease Dx tests.</title>
        <authorList>
            <person name="Sproer C."/>
            <person name="Gronow S."/>
            <person name="Severitt S."/>
            <person name="Schroder I."/>
            <person name="Tallon L."/>
            <person name="Sadzewicz L."/>
            <person name="Zhao X."/>
            <person name="Boylan J."/>
            <person name="Ott S."/>
            <person name="Bowen H."/>
            <person name="Vavikolanu K."/>
            <person name="Hazen T."/>
            <person name="Aluvathingal J."/>
            <person name="Nadendla S."/>
            <person name="Lowell S."/>
            <person name="Myers T."/>
            <person name="Yan Y."/>
            <person name="Sichtig H."/>
        </authorList>
    </citation>
    <scope>NUCLEOTIDE SEQUENCE [LARGE SCALE GENOMIC DNA]</scope>
    <source>
        <strain evidence="1 3">FDAARGOS_1460</strain>
    </source>
</reference>
<proteinExistence type="predicted"/>
<gene>
    <name evidence="1" type="ORF">K8P03_00435</name>
    <name evidence="2" type="ORF">K8P03_11015</name>
</gene>
<sequence>MKVKDLIKELSLYDGEDDVLAYFYEKESDVEYECDFKVDGDVIPLLNLEEIRRY</sequence>
<evidence type="ECO:0000313" key="1">
    <source>
        <dbReference type="EMBL" id="MBZ2385791.1"/>
    </source>
</evidence>